<reference evidence="1 2" key="1">
    <citation type="submission" date="2015-07" db="EMBL/GenBank/DDBJ databases">
        <title>Complete genome sequence of Prevotella intermedia strain 17-2.</title>
        <authorList>
            <person name="Nambu T."/>
        </authorList>
    </citation>
    <scope>NUCLEOTIDE SEQUENCE [LARGE SCALE GENOMIC DNA]</scope>
    <source>
        <strain evidence="1 2">17-2</strain>
    </source>
</reference>
<evidence type="ECO:0000313" key="2">
    <source>
        <dbReference type="Proteomes" id="UP000067008"/>
    </source>
</evidence>
<accession>A0AAD1BHN1</accession>
<sequence length="37" mass="4432">MPRMCSKTETIRIKKVKKKVKAIRQLRFCSIFAFCKL</sequence>
<protein>
    <submittedName>
        <fullName evidence="1">Uncharacterized protein</fullName>
    </submittedName>
</protein>
<dbReference type="EMBL" id="AP014925">
    <property type="protein sequence ID" value="BAR95338.1"/>
    <property type="molecule type" value="Genomic_DNA"/>
</dbReference>
<gene>
    <name evidence="1" type="ORF">PI172_0610</name>
</gene>
<dbReference type="AlphaFoldDB" id="A0AAD1BHN1"/>
<organism evidence="1 2">
    <name type="scientific">Prevotella intermedia</name>
    <dbReference type="NCBI Taxonomy" id="28131"/>
    <lineage>
        <taxon>Bacteria</taxon>
        <taxon>Pseudomonadati</taxon>
        <taxon>Bacteroidota</taxon>
        <taxon>Bacteroidia</taxon>
        <taxon>Bacteroidales</taxon>
        <taxon>Prevotellaceae</taxon>
        <taxon>Prevotella</taxon>
    </lineage>
</organism>
<dbReference type="Proteomes" id="UP000067008">
    <property type="component" value="Chromosome 2"/>
</dbReference>
<proteinExistence type="predicted"/>
<evidence type="ECO:0000313" key="1">
    <source>
        <dbReference type="EMBL" id="BAR95338.1"/>
    </source>
</evidence>
<name>A0AAD1BHN1_PREIN</name>